<sequence length="62" mass="6735">MRNVGNTYATAKKGKRQSEAHKAAISAAKKGKNTTCFCGKCGKCKARAASQRYRDKKKAKKA</sequence>
<dbReference type="GO" id="GO:0003677">
    <property type="term" value="F:DNA binding"/>
    <property type="evidence" value="ECO:0007669"/>
    <property type="project" value="InterPro"/>
</dbReference>
<reference evidence="2 3" key="1">
    <citation type="journal article" date="2007" name="Science">
        <title>The Chlamydomonas genome reveals the evolution of key animal and plant functions.</title>
        <authorList>
            <person name="Merchant S.S."/>
            <person name="Prochnik S.E."/>
            <person name="Vallon O."/>
            <person name="Harris E.H."/>
            <person name="Karpowicz S.J."/>
            <person name="Witman G.B."/>
            <person name="Terry A."/>
            <person name="Salamov A."/>
            <person name="Fritz-Laylin L.K."/>
            <person name="Marechal-Drouard L."/>
            <person name="Marshall W.F."/>
            <person name="Qu L.H."/>
            <person name="Nelson D.R."/>
            <person name="Sanderfoot A.A."/>
            <person name="Spalding M.H."/>
            <person name="Kapitonov V.V."/>
            <person name="Ren Q."/>
            <person name="Ferris P."/>
            <person name="Lindquist E."/>
            <person name="Shapiro H."/>
            <person name="Lucas S.M."/>
            <person name="Grimwood J."/>
            <person name="Schmutz J."/>
            <person name="Cardol P."/>
            <person name="Cerutti H."/>
            <person name="Chanfreau G."/>
            <person name="Chen C.L."/>
            <person name="Cognat V."/>
            <person name="Croft M.T."/>
            <person name="Dent R."/>
            <person name="Dutcher S."/>
            <person name="Fernandez E."/>
            <person name="Fukuzawa H."/>
            <person name="Gonzalez-Ballester D."/>
            <person name="Gonzalez-Halphen D."/>
            <person name="Hallmann A."/>
            <person name="Hanikenne M."/>
            <person name="Hippler M."/>
            <person name="Inwood W."/>
            <person name="Jabbari K."/>
            <person name="Kalanon M."/>
            <person name="Kuras R."/>
            <person name="Lefebvre P.A."/>
            <person name="Lemaire S.D."/>
            <person name="Lobanov A.V."/>
            <person name="Lohr M."/>
            <person name="Manuell A."/>
            <person name="Meier I."/>
            <person name="Mets L."/>
            <person name="Mittag M."/>
            <person name="Mittelmeier T."/>
            <person name="Moroney J.V."/>
            <person name="Moseley J."/>
            <person name="Napoli C."/>
            <person name="Nedelcu A.M."/>
            <person name="Niyogi K."/>
            <person name="Novoselov S.V."/>
            <person name="Paulsen I.T."/>
            <person name="Pazour G."/>
            <person name="Purton S."/>
            <person name="Ral J.P."/>
            <person name="Riano-Pachon D.M."/>
            <person name="Riekhof W."/>
            <person name="Rymarquis L."/>
            <person name="Schroda M."/>
            <person name="Stern D."/>
            <person name="Umen J."/>
            <person name="Willows R."/>
            <person name="Wilson N."/>
            <person name="Zimmer S.L."/>
            <person name="Allmer J."/>
            <person name="Balk J."/>
            <person name="Bisova K."/>
            <person name="Chen C.J."/>
            <person name="Elias M."/>
            <person name="Gendler K."/>
            <person name="Hauser C."/>
            <person name="Lamb M.R."/>
            <person name="Ledford H."/>
            <person name="Long J.C."/>
            <person name="Minagawa J."/>
            <person name="Page M.D."/>
            <person name="Pan J."/>
            <person name="Pootakham W."/>
            <person name="Roje S."/>
            <person name="Rose A."/>
            <person name="Stahlberg E."/>
            <person name="Terauchi A.M."/>
            <person name="Yang P."/>
            <person name="Ball S."/>
            <person name="Bowler C."/>
            <person name="Dieckmann C.L."/>
            <person name="Gladyshev V.N."/>
            <person name="Green P."/>
            <person name="Jorgensen R."/>
            <person name="Mayfield S."/>
            <person name="Mueller-Roeber B."/>
            <person name="Rajamani S."/>
            <person name="Sayre R.T."/>
            <person name="Brokstein P."/>
            <person name="Dubchak I."/>
            <person name="Goodstein D."/>
            <person name="Hornick L."/>
            <person name="Huang Y.W."/>
            <person name="Jhaveri J."/>
            <person name="Luo Y."/>
            <person name="Martinez D."/>
            <person name="Ngau W.C."/>
            <person name="Otillar B."/>
            <person name="Poliakov A."/>
            <person name="Porter A."/>
            <person name="Szajkowski L."/>
            <person name="Werner G."/>
            <person name="Zhou K."/>
            <person name="Grigoriev I.V."/>
            <person name="Rokhsar D.S."/>
            <person name="Grossman A.R."/>
        </authorList>
    </citation>
    <scope>NUCLEOTIDE SEQUENCE [LARGE SCALE GENOMIC DNA]</scope>
    <source>
        <strain evidence="3">CC-503</strain>
    </source>
</reference>
<dbReference type="AlphaFoldDB" id="A0A2K3DHX8"/>
<protein>
    <recommendedName>
        <fullName evidence="1">Nuclease associated modular domain-containing protein</fullName>
    </recommendedName>
</protein>
<evidence type="ECO:0000313" key="3">
    <source>
        <dbReference type="Proteomes" id="UP000006906"/>
    </source>
</evidence>
<dbReference type="Proteomes" id="UP000006906">
    <property type="component" value="Chromosome 8"/>
</dbReference>
<evidence type="ECO:0000259" key="1">
    <source>
        <dbReference type="Pfam" id="PF07460"/>
    </source>
</evidence>
<organism evidence="2 3">
    <name type="scientific">Chlamydomonas reinhardtii</name>
    <name type="common">Chlamydomonas smithii</name>
    <dbReference type="NCBI Taxonomy" id="3055"/>
    <lineage>
        <taxon>Eukaryota</taxon>
        <taxon>Viridiplantae</taxon>
        <taxon>Chlorophyta</taxon>
        <taxon>core chlorophytes</taxon>
        <taxon>Chlorophyceae</taxon>
        <taxon>CS clade</taxon>
        <taxon>Chlamydomonadales</taxon>
        <taxon>Chlamydomonadaceae</taxon>
        <taxon>Chlamydomonas</taxon>
    </lineage>
</organism>
<dbReference type="KEGG" id="cre:CHLRE_08g379576v5"/>
<dbReference type="GeneID" id="66054494"/>
<evidence type="ECO:0000313" key="2">
    <source>
        <dbReference type="EMBL" id="PNW80141.1"/>
    </source>
</evidence>
<accession>A0A2K3DHX8</accession>
<dbReference type="InParanoid" id="A0A2K3DHX8"/>
<proteinExistence type="predicted"/>
<dbReference type="EMBL" id="CM008969">
    <property type="protein sequence ID" value="PNW80141.1"/>
    <property type="molecule type" value="Genomic_DNA"/>
</dbReference>
<name>A0A2K3DHX8_CHLRE</name>
<dbReference type="Pfam" id="PF07460">
    <property type="entry name" value="NUMOD3"/>
    <property type="match status" value="1"/>
</dbReference>
<feature type="domain" description="Nuclease associated modular" evidence="1">
    <location>
        <begin position="14"/>
        <end position="33"/>
    </location>
</feature>
<gene>
    <name evidence="2" type="ORF">CHLRE_08g379576v5</name>
</gene>
<keyword evidence="3" id="KW-1185">Reference proteome</keyword>
<dbReference type="InterPro" id="IPR003611">
    <property type="entry name" value="NUMOD3"/>
</dbReference>
<dbReference type="Gramene" id="PNW80141">
    <property type="protein sequence ID" value="PNW80141"/>
    <property type="gene ID" value="CHLRE_08g379576v5"/>
</dbReference>
<dbReference type="RefSeq" id="XP_042922240.1">
    <property type="nucleotide sequence ID" value="XM_043065239.1"/>
</dbReference>